<evidence type="ECO:0000256" key="4">
    <source>
        <dbReference type="ARBA" id="ARBA00022475"/>
    </source>
</evidence>
<feature type="transmembrane region" description="Helical" evidence="13">
    <location>
        <begin position="22"/>
        <end position="42"/>
    </location>
</feature>
<comment type="function">
    <text evidence="12">Probable b-type cytochrome.</text>
</comment>
<dbReference type="InterPro" id="IPR011577">
    <property type="entry name" value="Cyt_b561_bac/Ni-Hgenase"/>
</dbReference>
<comment type="similarity">
    <text evidence="2">Belongs to the HupC/HyaC/HydC family.</text>
</comment>
<feature type="transmembrane region" description="Helical" evidence="13">
    <location>
        <begin position="133"/>
        <end position="154"/>
    </location>
</feature>
<evidence type="ECO:0000256" key="6">
    <source>
        <dbReference type="ARBA" id="ARBA00022692"/>
    </source>
</evidence>
<dbReference type="KEGG" id="pvr:PverR02_14520"/>
<dbReference type="OrthoDB" id="197262at2"/>
<dbReference type="InterPro" id="IPR000516">
    <property type="entry name" value="Ni-dep_Hydgase_cyt-B"/>
</dbReference>
<organism evidence="15 16">
    <name type="scientific">Pseudomonas veronii</name>
    <dbReference type="NCBI Taxonomy" id="76761"/>
    <lineage>
        <taxon>Bacteria</taxon>
        <taxon>Pseudomonadati</taxon>
        <taxon>Pseudomonadota</taxon>
        <taxon>Gammaproteobacteria</taxon>
        <taxon>Pseudomonadales</taxon>
        <taxon>Pseudomonadaceae</taxon>
        <taxon>Pseudomonas</taxon>
    </lineage>
</organism>
<evidence type="ECO:0000256" key="10">
    <source>
        <dbReference type="ARBA" id="ARBA00023004"/>
    </source>
</evidence>
<feature type="transmembrane region" description="Helical" evidence="13">
    <location>
        <begin position="183"/>
        <end position="204"/>
    </location>
</feature>
<dbReference type="RefSeq" id="WP_046383281.1">
    <property type="nucleotide sequence ID" value="NZ_CBDFBJ010000152.1"/>
</dbReference>
<dbReference type="Proteomes" id="UP000552560">
    <property type="component" value="Unassembled WGS sequence"/>
</dbReference>
<dbReference type="InterPro" id="IPR016174">
    <property type="entry name" value="Di-haem_cyt_TM"/>
</dbReference>
<proteinExistence type="inferred from homology"/>
<keyword evidence="11 13" id="KW-0472">Membrane</keyword>
<evidence type="ECO:0000256" key="7">
    <source>
        <dbReference type="ARBA" id="ARBA00022723"/>
    </source>
</evidence>
<dbReference type="GO" id="GO:0005506">
    <property type="term" value="F:iron ion binding"/>
    <property type="evidence" value="ECO:0007669"/>
    <property type="project" value="InterPro"/>
</dbReference>
<evidence type="ECO:0000259" key="14">
    <source>
        <dbReference type="Pfam" id="PF01292"/>
    </source>
</evidence>
<evidence type="ECO:0000313" key="16">
    <source>
        <dbReference type="Proteomes" id="UP000552560"/>
    </source>
</evidence>
<dbReference type="FunFam" id="1.20.950.20:FF:000003">
    <property type="entry name" value="Ni/Fe-hydrogenase 1 b-type cytochrome subunit"/>
    <property type="match status" value="1"/>
</dbReference>
<dbReference type="GO" id="GO:0005886">
    <property type="term" value="C:plasma membrane"/>
    <property type="evidence" value="ECO:0007669"/>
    <property type="project" value="UniProtKB-SubCell"/>
</dbReference>
<keyword evidence="4" id="KW-1003">Cell membrane</keyword>
<protein>
    <submittedName>
        <fullName evidence="15">Ni/Fe-hydrogenase, b-type cytochrome subunit</fullName>
    </submittedName>
</protein>
<dbReference type="SUPFAM" id="SSF81342">
    <property type="entry name" value="Transmembrane di-heme cytochromes"/>
    <property type="match status" value="1"/>
</dbReference>
<comment type="caution">
    <text evidence="15">The sequence shown here is derived from an EMBL/GenBank/DDBJ whole genome shotgun (WGS) entry which is preliminary data.</text>
</comment>
<keyword evidence="9 13" id="KW-1133">Transmembrane helix</keyword>
<reference evidence="15 16" key="1">
    <citation type="journal article" date="2020" name="Front. Microbiol.">
        <title>Genetic Organization of the aprX-lipA2 Operon Affects the Proteolytic Potential of Pseudomonas Species in Milk.</title>
        <authorList>
            <person name="Maier C."/>
            <person name="Huptas C."/>
            <person name="von Neubeck M."/>
            <person name="Scherer S."/>
            <person name="Wenning M."/>
            <person name="Lucking G."/>
        </authorList>
    </citation>
    <scope>NUCLEOTIDE SEQUENCE [LARGE SCALE GENOMIC DNA]</scope>
    <source>
        <strain evidence="15 16">WS 4671</strain>
    </source>
</reference>
<feature type="domain" description="Cytochrome b561 bacterial/Ni-hydrogenase" evidence="14">
    <location>
        <begin position="15"/>
        <end position="221"/>
    </location>
</feature>
<evidence type="ECO:0000256" key="12">
    <source>
        <dbReference type="ARBA" id="ARBA00056801"/>
    </source>
</evidence>
<comment type="subcellular location">
    <subcellularLocation>
        <location evidence="1">Cell membrane</location>
        <topology evidence="1">Multi-pass membrane protein</topology>
    </subcellularLocation>
</comment>
<evidence type="ECO:0000256" key="5">
    <source>
        <dbReference type="ARBA" id="ARBA00022617"/>
    </source>
</evidence>
<keyword evidence="3" id="KW-0813">Transport</keyword>
<dbReference type="GO" id="GO:0020037">
    <property type="term" value="F:heme binding"/>
    <property type="evidence" value="ECO:0007669"/>
    <property type="project" value="TreeGrafter"/>
</dbReference>
<dbReference type="InterPro" id="IPR051542">
    <property type="entry name" value="Hydrogenase_cytochrome"/>
</dbReference>
<evidence type="ECO:0000256" key="9">
    <source>
        <dbReference type="ARBA" id="ARBA00022989"/>
    </source>
</evidence>
<evidence type="ECO:0000256" key="1">
    <source>
        <dbReference type="ARBA" id="ARBA00004651"/>
    </source>
</evidence>
<sequence length="227" mass="25781">MTQPTQSPLDASEYVYEAPVRLWHWINAACIVVLAITGYLIGSPLATQPGEASDHFVMGYIRFAHFSAAYIFTIAMIGRAYWALVGNHHARELFSVPLTSKVYWTDMLAWVRYYLFIGPTPKPMFGHNPLSRFAMFFIFLLSSLFMILTGFALYGEGAQMGSWQERTFGWVLPLLGQSNNVHVLHHLGMWVIVLFVMFHIYAAVREEINGRLSLVGAMISGYKTFKK</sequence>
<evidence type="ECO:0000256" key="2">
    <source>
        <dbReference type="ARBA" id="ARBA00008622"/>
    </source>
</evidence>
<evidence type="ECO:0000256" key="8">
    <source>
        <dbReference type="ARBA" id="ARBA00022982"/>
    </source>
</evidence>
<dbReference type="EMBL" id="JAAQWE010000003">
    <property type="protein sequence ID" value="NMX95802.1"/>
    <property type="molecule type" value="Genomic_DNA"/>
</dbReference>
<feature type="transmembrane region" description="Helical" evidence="13">
    <location>
        <begin position="63"/>
        <end position="82"/>
    </location>
</feature>
<keyword evidence="8" id="KW-0249">Electron transport</keyword>
<evidence type="ECO:0000313" key="15">
    <source>
        <dbReference type="EMBL" id="NMX95802.1"/>
    </source>
</evidence>
<dbReference type="GO" id="GO:0009055">
    <property type="term" value="F:electron transfer activity"/>
    <property type="evidence" value="ECO:0007669"/>
    <property type="project" value="InterPro"/>
</dbReference>
<accession>A0A0R3B6J6</accession>
<dbReference type="PRINTS" id="PR00161">
    <property type="entry name" value="NIHGNASECYTB"/>
</dbReference>
<keyword evidence="5" id="KW-0349">Heme</keyword>
<evidence type="ECO:0000256" key="3">
    <source>
        <dbReference type="ARBA" id="ARBA00022448"/>
    </source>
</evidence>
<evidence type="ECO:0000256" key="11">
    <source>
        <dbReference type="ARBA" id="ARBA00023136"/>
    </source>
</evidence>
<name>A0A0R3B6J6_PSEVE</name>
<dbReference type="AlphaFoldDB" id="A0A0R3B6J6"/>
<dbReference type="PANTHER" id="PTHR30485">
    <property type="entry name" value="NI/FE-HYDROGENASE 1 B-TYPE CYTOCHROME SUBUNIT"/>
    <property type="match status" value="1"/>
</dbReference>
<keyword evidence="6 13" id="KW-0812">Transmembrane</keyword>
<gene>
    <name evidence="15" type="primary">cybH</name>
    <name evidence="15" type="ORF">HBO43_04255</name>
</gene>
<dbReference type="GO" id="GO:0022904">
    <property type="term" value="P:respiratory electron transport chain"/>
    <property type="evidence" value="ECO:0007669"/>
    <property type="project" value="InterPro"/>
</dbReference>
<dbReference type="NCBIfam" id="TIGR02125">
    <property type="entry name" value="CytB-hydogenase"/>
    <property type="match status" value="1"/>
</dbReference>
<keyword evidence="7" id="KW-0479">Metal-binding</keyword>
<dbReference type="Gene3D" id="1.20.950.20">
    <property type="entry name" value="Transmembrane di-heme cytochromes, Chain C"/>
    <property type="match status" value="1"/>
</dbReference>
<dbReference type="GeneID" id="47556365"/>
<keyword evidence="10" id="KW-0408">Iron</keyword>
<dbReference type="PANTHER" id="PTHR30485:SF0">
    <property type="entry name" value="NI_FE-HYDROGENASE 1 B-TYPE CYTOCHROME SUBUNIT-RELATED"/>
    <property type="match status" value="1"/>
</dbReference>
<evidence type="ECO:0000256" key="13">
    <source>
        <dbReference type="SAM" id="Phobius"/>
    </source>
</evidence>
<dbReference type="Pfam" id="PF01292">
    <property type="entry name" value="Ni_hydr_CYTB"/>
    <property type="match status" value="1"/>
</dbReference>